<dbReference type="CDD" id="cd05387">
    <property type="entry name" value="BY-kinase"/>
    <property type="match status" value="1"/>
</dbReference>
<accession>A0ABW5X7Y1</accession>
<sequence>MSYNNKSAKNDNLFNTMMDLFFPFWPLLAVILVSVLFLAWGYKKYVTPTYGVSATLIIKDENKGVDDSRMVESMNPFDSKKIVENEIKVIQSPDLMKKVVDSMNLYAPFYEETEFLGMNIKSISAYNSSPIRLQLKNSNKIIIQNDNPSKYYFTYNPTSKNVKIDGKTYPLNEWVDTPFGETMFLPNNNKVKQAKNPLYFLLINPRNVTQGLAKSLEVAPPEKLSTVINLYMEDEVPNRGEDVLNGLIQAYNQKGIDNRNKLAANTMEFIEARIKNVEDELSTLETEIEEFRSSKGVVDLSEQGRMYLQDAGQNDQRIADIRLKLSVLDKVENYIQSKGTGGSIVPSTLGIDDPVLTQLLQKLYNAETEYERLKKTTAVNNPILISLADEIEKIRPNILDNVQSQKSNLNAGLSNLYGNSGKYSSALKTIPENERKLLEITRTKAVKNDLFAYLLQKREEIALSYAPSNEDDTVVTSAQASLEPVSPKGIKIYGFALFIAIGLWIVYVVVKEMLNKKILFRSEIEESSNLPVIGELTHLKGGKLVSSENPEDLAIIEQFRHLDAQLGLYSRTFRKKKILVTSSLAGEGKSFVSKNLAYSLAKSGKKVILLDMDFRKPNTTKTFHLTDRKGIIDFLKDTAHLDELIVNSEINPNLFILPAGKHREDYTQLLLNGKLESFFNSLSERFDYIIMDSAPIGLVSDANLLAEFSEITLLVVRHDYTPKKIVERLDQNLADKNLNHIGIVFNGLKKRGFVKEDSGYGYGYSQVYGYGDYIARK</sequence>
<evidence type="ECO:0000256" key="6">
    <source>
        <dbReference type="ARBA" id="ARBA00022840"/>
    </source>
</evidence>
<evidence type="ECO:0000256" key="4">
    <source>
        <dbReference type="ARBA" id="ARBA00022741"/>
    </source>
</evidence>
<evidence type="ECO:0000256" key="8">
    <source>
        <dbReference type="ARBA" id="ARBA00051245"/>
    </source>
</evidence>
<evidence type="ECO:0000256" key="2">
    <source>
        <dbReference type="ARBA" id="ARBA00011903"/>
    </source>
</evidence>
<proteinExistence type="inferred from homology"/>
<evidence type="ECO:0000256" key="1">
    <source>
        <dbReference type="ARBA" id="ARBA00007316"/>
    </source>
</evidence>
<organism evidence="12 13">
    <name type="scientific">Christiangramia antarctica</name>
    <dbReference type="NCBI Taxonomy" id="2058158"/>
    <lineage>
        <taxon>Bacteria</taxon>
        <taxon>Pseudomonadati</taxon>
        <taxon>Bacteroidota</taxon>
        <taxon>Flavobacteriia</taxon>
        <taxon>Flavobacteriales</taxon>
        <taxon>Flavobacteriaceae</taxon>
        <taxon>Christiangramia</taxon>
    </lineage>
</organism>
<keyword evidence="6" id="KW-0067">ATP-binding</keyword>
<keyword evidence="7" id="KW-0829">Tyrosine-protein kinase</keyword>
<keyword evidence="10" id="KW-0472">Membrane</keyword>
<dbReference type="PANTHER" id="PTHR32309">
    <property type="entry name" value="TYROSINE-PROTEIN KINASE"/>
    <property type="match status" value="1"/>
</dbReference>
<dbReference type="PANTHER" id="PTHR32309:SF13">
    <property type="entry name" value="FERRIC ENTEROBACTIN TRANSPORT PROTEIN FEPE"/>
    <property type="match status" value="1"/>
</dbReference>
<keyword evidence="9" id="KW-0175">Coiled coil</keyword>
<feature type="transmembrane region" description="Helical" evidence="10">
    <location>
        <begin position="20"/>
        <end position="42"/>
    </location>
</feature>
<keyword evidence="10" id="KW-0812">Transmembrane</keyword>
<dbReference type="InterPro" id="IPR027417">
    <property type="entry name" value="P-loop_NTPase"/>
</dbReference>
<feature type="domain" description="AAA" evidence="11">
    <location>
        <begin position="576"/>
        <end position="704"/>
    </location>
</feature>
<keyword evidence="3" id="KW-0808">Transferase</keyword>
<comment type="catalytic activity">
    <reaction evidence="8">
        <text>L-tyrosyl-[protein] + ATP = O-phospho-L-tyrosyl-[protein] + ADP + H(+)</text>
        <dbReference type="Rhea" id="RHEA:10596"/>
        <dbReference type="Rhea" id="RHEA-COMP:10136"/>
        <dbReference type="Rhea" id="RHEA-COMP:20101"/>
        <dbReference type="ChEBI" id="CHEBI:15378"/>
        <dbReference type="ChEBI" id="CHEBI:30616"/>
        <dbReference type="ChEBI" id="CHEBI:46858"/>
        <dbReference type="ChEBI" id="CHEBI:61978"/>
        <dbReference type="ChEBI" id="CHEBI:456216"/>
        <dbReference type="EC" id="2.7.10.2"/>
    </reaction>
</comment>
<evidence type="ECO:0000256" key="5">
    <source>
        <dbReference type="ARBA" id="ARBA00022777"/>
    </source>
</evidence>
<keyword evidence="10" id="KW-1133">Transmembrane helix</keyword>
<evidence type="ECO:0000256" key="3">
    <source>
        <dbReference type="ARBA" id="ARBA00022679"/>
    </source>
</evidence>
<dbReference type="InterPro" id="IPR050445">
    <property type="entry name" value="Bact_polysacc_biosynth/exp"/>
</dbReference>
<evidence type="ECO:0000313" key="12">
    <source>
        <dbReference type="EMBL" id="MFD2834029.1"/>
    </source>
</evidence>
<reference evidence="13" key="1">
    <citation type="journal article" date="2019" name="Int. J. Syst. Evol. Microbiol.">
        <title>The Global Catalogue of Microorganisms (GCM) 10K type strain sequencing project: providing services to taxonomists for standard genome sequencing and annotation.</title>
        <authorList>
            <consortium name="The Broad Institute Genomics Platform"/>
            <consortium name="The Broad Institute Genome Sequencing Center for Infectious Disease"/>
            <person name="Wu L."/>
            <person name="Ma J."/>
        </authorList>
    </citation>
    <scope>NUCLEOTIDE SEQUENCE [LARGE SCALE GENOMIC DNA]</scope>
    <source>
        <strain evidence="13">KCTC 52925</strain>
    </source>
</reference>
<evidence type="ECO:0000256" key="7">
    <source>
        <dbReference type="ARBA" id="ARBA00023137"/>
    </source>
</evidence>
<comment type="caution">
    <text evidence="12">The sequence shown here is derived from an EMBL/GenBank/DDBJ whole genome shotgun (WGS) entry which is preliminary data.</text>
</comment>
<keyword evidence="13" id="KW-1185">Reference proteome</keyword>
<dbReference type="InterPro" id="IPR025669">
    <property type="entry name" value="AAA_dom"/>
</dbReference>
<evidence type="ECO:0000256" key="10">
    <source>
        <dbReference type="SAM" id="Phobius"/>
    </source>
</evidence>
<keyword evidence="5" id="KW-0418">Kinase</keyword>
<dbReference type="Pfam" id="PF13614">
    <property type="entry name" value="AAA_31"/>
    <property type="match status" value="1"/>
</dbReference>
<dbReference type="NCBIfam" id="TIGR01007">
    <property type="entry name" value="eps_fam"/>
    <property type="match status" value="1"/>
</dbReference>
<evidence type="ECO:0000313" key="13">
    <source>
        <dbReference type="Proteomes" id="UP001597438"/>
    </source>
</evidence>
<dbReference type="InterPro" id="IPR005702">
    <property type="entry name" value="Wzc-like_C"/>
</dbReference>
<evidence type="ECO:0000259" key="11">
    <source>
        <dbReference type="Pfam" id="PF13614"/>
    </source>
</evidence>
<dbReference type="EC" id="2.7.10.2" evidence="2"/>
<protein>
    <recommendedName>
        <fullName evidence="2">non-specific protein-tyrosine kinase</fullName>
        <ecNumber evidence="2">2.7.10.2</ecNumber>
    </recommendedName>
</protein>
<evidence type="ECO:0000256" key="9">
    <source>
        <dbReference type="SAM" id="Coils"/>
    </source>
</evidence>
<dbReference type="SUPFAM" id="SSF52540">
    <property type="entry name" value="P-loop containing nucleoside triphosphate hydrolases"/>
    <property type="match status" value="1"/>
</dbReference>
<feature type="transmembrane region" description="Helical" evidence="10">
    <location>
        <begin position="492"/>
        <end position="510"/>
    </location>
</feature>
<dbReference type="Proteomes" id="UP001597438">
    <property type="component" value="Unassembled WGS sequence"/>
</dbReference>
<keyword evidence="4" id="KW-0547">Nucleotide-binding</keyword>
<dbReference type="RefSeq" id="WP_251740807.1">
    <property type="nucleotide sequence ID" value="NZ_JBHUOJ010000027.1"/>
</dbReference>
<dbReference type="Gene3D" id="3.40.50.300">
    <property type="entry name" value="P-loop containing nucleotide triphosphate hydrolases"/>
    <property type="match status" value="1"/>
</dbReference>
<dbReference type="EMBL" id="JBHUOJ010000027">
    <property type="protein sequence ID" value="MFD2834029.1"/>
    <property type="molecule type" value="Genomic_DNA"/>
</dbReference>
<comment type="similarity">
    <text evidence="1">Belongs to the CpsD/CapB family.</text>
</comment>
<gene>
    <name evidence="12" type="ORF">ACFSYS_12095</name>
</gene>
<feature type="coiled-coil region" evidence="9">
    <location>
        <begin position="260"/>
        <end position="294"/>
    </location>
</feature>
<name>A0ABW5X7Y1_9FLAO</name>